<proteinExistence type="predicted"/>
<evidence type="ECO:0000313" key="3">
    <source>
        <dbReference type="Proteomes" id="UP000192602"/>
    </source>
</evidence>
<dbReference type="PANTHER" id="PTHR40940:SF2">
    <property type="entry name" value="BATD"/>
    <property type="match status" value="1"/>
</dbReference>
<gene>
    <name evidence="2" type="ORF">SAMN05660197_0880</name>
</gene>
<dbReference type="PANTHER" id="PTHR40940">
    <property type="entry name" value="PROTEIN BATD-RELATED"/>
    <property type="match status" value="1"/>
</dbReference>
<feature type="transmembrane region" description="Helical" evidence="1">
    <location>
        <begin position="398"/>
        <end position="419"/>
    </location>
</feature>
<dbReference type="Pfam" id="PF13584">
    <property type="entry name" value="BatD"/>
    <property type="match status" value="2"/>
</dbReference>
<dbReference type="EMBL" id="FWWZ01000001">
    <property type="protein sequence ID" value="SMC09082.1"/>
    <property type="molecule type" value="Genomic_DNA"/>
</dbReference>
<organism evidence="2 3">
    <name type="scientific">Nitratiruptor tergarcus DSM 16512</name>
    <dbReference type="NCBI Taxonomy" id="1069081"/>
    <lineage>
        <taxon>Bacteria</taxon>
        <taxon>Pseudomonadati</taxon>
        <taxon>Campylobacterota</taxon>
        <taxon>Epsilonproteobacteria</taxon>
        <taxon>Nautiliales</taxon>
        <taxon>Nitratiruptoraceae</taxon>
        <taxon>Nitratiruptor</taxon>
    </lineage>
</organism>
<reference evidence="3" key="1">
    <citation type="submission" date="2017-04" db="EMBL/GenBank/DDBJ databases">
        <authorList>
            <person name="Varghese N."/>
            <person name="Submissions S."/>
        </authorList>
    </citation>
    <scope>NUCLEOTIDE SEQUENCE [LARGE SCALE GENOMIC DNA]</scope>
    <source>
        <strain evidence="3">DSM 16512</strain>
    </source>
</reference>
<keyword evidence="1" id="KW-1133">Transmembrane helix</keyword>
<dbReference type="RefSeq" id="WP_084275331.1">
    <property type="nucleotide sequence ID" value="NZ_AP026671.1"/>
</dbReference>
<dbReference type="Proteomes" id="UP000192602">
    <property type="component" value="Unassembled WGS sequence"/>
</dbReference>
<sequence length="484" mass="54638">MRILGSLVLVVATLLAGSFKVYLEQNPIYQGEPAKLVMEASGDEIELPKVEKIGSYPVSGVSKSESVVNVNGNLTVKKSQIVVFYPDTNVTIPSFTAKVDGEEIKSDPLELVVKKAKKNSNIFFTLKLNKKEAYVGEPIIAELELKIRRTLNIIDYQFQMPKFDNFWVKELKSSNKYLEEHGEYLIKRIKFLLLPQKSGVLHIAPGVFKYAIPDNNANMFGFVVTAPRWYSTVSNGASVIVKPLPQNVDLVGDFSMQVQVDKKRVKPNEPVNLYVKIEGVGNLENFDGIDLNISDVTIYADKPKIKERYTEQGLQSSFEQKFSIIADHSYTIPAIRLRYFSLKQKSIQTLQSDPINIEVVGGRQVAANLPQQSPTQPQQQTKQLLTQSTAAKKCGFDWISFIYGTIAGIVVMLGIYFVMRLKVRKGIWKFDKDGKREMLKKLLPYVAQSKEAASLAQALYEEIYEGKKHRITRKEVEKVLKDLV</sequence>
<evidence type="ECO:0000256" key="1">
    <source>
        <dbReference type="SAM" id="Phobius"/>
    </source>
</evidence>
<keyword evidence="1" id="KW-0812">Transmembrane</keyword>
<dbReference type="InterPro" id="IPR025738">
    <property type="entry name" value="BatD"/>
</dbReference>
<name>A0A1W1WSA9_9BACT</name>
<accession>A0A1W1WSA9</accession>
<dbReference type="OrthoDB" id="5372079at2"/>
<keyword evidence="3" id="KW-1185">Reference proteome</keyword>
<protein>
    <submittedName>
        <fullName evidence="2">Oxygen tolerance</fullName>
    </submittedName>
</protein>
<dbReference type="AlphaFoldDB" id="A0A1W1WSA9"/>
<evidence type="ECO:0000313" key="2">
    <source>
        <dbReference type="EMBL" id="SMC09082.1"/>
    </source>
</evidence>
<dbReference type="STRING" id="1069081.SAMN05660197_0880"/>
<keyword evidence="1" id="KW-0472">Membrane</keyword>